<accession>A0A068RAA0</accession>
<reference evidence="1" key="1">
    <citation type="submission" date="2013-06" db="EMBL/GenBank/DDBJ databases">
        <authorList>
            <person name="Mazano-Marin A."/>
        </authorList>
    </citation>
    <scope>NUCLEOTIDE SEQUENCE</scope>
    <source>
        <strain evidence="1">SCt-VLC</strain>
    </source>
</reference>
<proteinExistence type="predicted"/>
<reference evidence="1" key="2">
    <citation type="journal article" date="2014" name="Genome Biol. Evol.">
        <title>Settling down: the genome of Serratia symbiotica from the aphid Cinara tujafilina zooms in on the process of accommodation to a cooperative intracellular life.</title>
        <authorList>
            <person name="Manzano-Marin A."/>
            <person name="Latorre A."/>
        </authorList>
    </citation>
    <scope>NUCLEOTIDE SEQUENCE</scope>
    <source>
        <strain evidence="1">SCt-VLC</strain>
    </source>
</reference>
<sequence>MAHFLPFTPTPMNKSYAVLEFLNLRQYDYASFFSRTLNTFLASMGCG</sequence>
<gene>
    <name evidence="1" type="ORF">SCTVLC_0923</name>
</gene>
<protein>
    <submittedName>
        <fullName evidence="1">Uncharacterized protein</fullName>
    </submittedName>
</protein>
<dbReference type="EMBL" id="FR904232">
    <property type="protein sequence ID" value="CDG47667.1"/>
    <property type="molecule type" value="Genomic_DNA"/>
</dbReference>
<evidence type="ECO:0000313" key="1">
    <source>
        <dbReference type="EMBL" id="CDG47667.1"/>
    </source>
</evidence>
<name>A0A068RAA0_9GAMM</name>
<dbReference type="AlphaFoldDB" id="A0A068RAA0"/>
<organism evidence="1">
    <name type="scientific">Serratia symbiotica SCt-VLC</name>
    <dbReference type="NCBI Taxonomy" id="1347341"/>
    <lineage>
        <taxon>Bacteria</taxon>
        <taxon>Pseudomonadati</taxon>
        <taxon>Pseudomonadota</taxon>
        <taxon>Gammaproteobacteria</taxon>
        <taxon>Enterobacterales</taxon>
        <taxon>Yersiniaceae</taxon>
        <taxon>Serratia</taxon>
        <taxon>Serratia symbiotica</taxon>
    </lineage>
</organism>